<dbReference type="EMBL" id="QUWK01000003">
    <property type="protein sequence ID" value="RFU95614.1"/>
    <property type="molecule type" value="Genomic_DNA"/>
</dbReference>
<dbReference type="Proteomes" id="UP000264002">
    <property type="component" value="Unassembled WGS sequence"/>
</dbReference>
<evidence type="ECO:0000313" key="1">
    <source>
        <dbReference type="EMBL" id="RFU95614.1"/>
    </source>
</evidence>
<comment type="caution">
    <text evidence="1">The sequence shown here is derived from an EMBL/GenBank/DDBJ whole genome shotgun (WGS) entry which is preliminary data.</text>
</comment>
<gene>
    <name evidence="1" type="ORF">DYP60_03825</name>
</gene>
<accession>A0A372MIN8</accession>
<evidence type="ECO:0000313" key="2">
    <source>
        <dbReference type="Proteomes" id="UP000264002"/>
    </source>
</evidence>
<reference evidence="2" key="1">
    <citation type="submission" date="2018-08" db="EMBL/GenBank/DDBJ databases">
        <authorList>
            <person name="Grouzdev D.S."/>
            <person name="Krutkina M.S."/>
        </authorList>
    </citation>
    <scope>NUCLEOTIDE SEQUENCE [LARGE SCALE GENOMIC DNA]</scope>
    <source>
        <strain evidence="2">4-11</strain>
    </source>
</reference>
<reference evidence="1 2" key="2">
    <citation type="submission" date="2018-09" db="EMBL/GenBank/DDBJ databases">
        <title>Genome of Sphaerochaeta halotolerans strain 4-11.</title>
        <authorList>
            <person name="Nazina T.N."/>
            <person name="Sokolova D.S."/>
        </authorList>
    </citation>
    <scope>NUCLEOTIDE SEQUENCE [LARGE SCALE GENOMIC DNA]</scope>
    <source>
        <strain evidence="1 2">4-11</strain>
    </source>
</reference>
<proteinExistence type="predicted"/>
<dbReference type="RefSeq" id="WP_117329562.1">
    <property type="nucleotide sequence ID" value="NZ_QUWK01000003.1"/>
</dbReference>
<organism evidence="1 2">
    <name type="scientific">Sphaerochaeta halotolerans</name>
    <dbReference type="NCBI Taxonomy" id="2293840"/>
    <lineage>
        <taxon>Bacteria</taxon>
        <taxon>Pseudomonadati</taxon>
        <taxon>Spirochaetota</taxon>
        <taxon>Spirochaetia</taxon>
        <taxon>Spirochaetales</taxon>
        <taxon>Sphaerochaetaceae</taxon>
        <taxon>Sphaerochaeta</taxon>
    </lineage>
</organism>
<keyword evidence="2" id="KW-1185">Reference proteome</keyword>
<dbReference type="AlphaFoldDB" id="A0A372MIN8"/>
<name>A0A372MIN8_9SPIR</name>
<sequence>MNKTKLTAICHKIKLEKGLPFNTIMAIPITPQENDLSPDFSLEPKKSHCFRNDFLSGGKGN</sequence>
<protein>
    <submittedName>
        <fullName evidence="1">Uncharacterized protein</fullName>
    </submittedName>
</protein>